<feature type="compositionally biased region" description="Basic and acidic residues" evidence="1">
    <location>
        <begin position="720"/>
        <end position="731"/>
    </location>
</feature>
<organism evidence="2 3">
    <name type="scientific">Symbiodinium microadriaticum</name>
    <name type="common">Dinoflagellate</name>
    <name type="synonym">Zooxanthella microadriatica</name>
    <dbReference type="NCBI Taxonomy" id="2951"/>
    <lineage>
        <taxon>Eukaryota</taxon>
        <taxon>Sar</taxon>
        <taxon>Alveolata</taxon>
        <taxon>Dinophyceae</taxon>
        <taxon>Suessiales</taxon>
        <taxon>Symbiodiniaceae</taxon>
        <taxon>Symbiodinium</taxon>
    </lineage>
</organism>
<dbReference type="EMBL" id="LSRX01001659">
    <property type="protein sequence ID" value="OLP78124.1"/>
    <property type="molecule type" value="Genomic_DNA"/>
</dbReference>
<protein>
    <submittedName>
        <fullName evidence="2">Reticulocyte-binding protein 2-like a</fullName>
    </submittedName>
</protein>
<evidence type="ECO:0000256" key="1">
    <source>
        <dbReference type="SAM" id="MobiDB-lite"/>
    </source>
</evidence>
<dbReference type="Proteomes" id="UP000186817">
    <property type="component" value="Unassembled WGS sequence"/>
</dbReference>
<dbReference type="AlphaFoldDB" id="A0A1Q9C5C1"/>
<feature type="region of interest" description="Disordered" evidence="1">
    <location>
        <begin position="756"/>
        <end position="835"/>
    </location>
</feature>
<name>A0A1Q9C5C1_SYMMI</name>
<feature type="compositionally biased region" description="Polar residues" evidence="1">
    <location>
        <begin position="370"/>
        <end position="383"/>
    </location>
</feature>
<feature type="region of interest" description="Disordered" evidence="1">
    <location>
        <begin position="226"/>
        <end position="327"/>
    </location>
</feature>
<sequence>MARALVLCSQAGGDAAAQAAAAQRRGTARALLRHAAPLVEAATRDGLADLTHVTMLIETELQALDNQDAAARLGIGPASPRADAQATSATWGQKQSATPPQDDASKASPDAAELLQKTSVANLASLTGKVSFKVGAQSGQQSRLNLLKVHRAAEGKLVHDAGSVTAAWVQAQCSNGWARQSWSRFLQATRQVEAMASARPTPARPVISRVKLPQPGRGQVRIADITAGSGCADGSRSGSARSAARSVPTPLESSPGPSVVRHVRTPEPRNPAATLESMHSMPRSSSENVLARSLPRTATSLSECDIGPALSCGESPETQGGGGRLPEASVWNLQDMQLDGMGDSMTRASAEDAGWCENPSGFPEQDTRNRSTSSKAKGCSNESGEPIWHPSVEGLLGEARAESGSLRRQRRPQRQSSRACSAELRTQSEPPQHAREDAASHSGQRLPQLIDEIEGHLLQQTVRPPQDASGWMQETAKLELYMQEMQELLTQHLDDIAESAHGPAIRAAGGRGRGGRVHGKVPIRELSVLRGDKDLRWARQQLKNCEREHAHLQHLLGDEDSERVLLAEIRQVESALELEKRRLRNLQKESHKRERSLARAAERAGGGELGSLNIDGNARALKEVERLEAELEVWQMKNASLEKQVEELTARLRDAIQSQERMVSRHRQFHTKESEDAGKKAQEQQRQRQDSQIQEEKELRFEIQSLLEARRSSARSAESTMKERARRLEELRRQQAEKEACLSQLKLTEQQLRRQLRLEHRRPGSTRSGQPRSRAPSSPKRPADRGRDPTYPTSECQNKAQEHDPEVPTRPSLSKSWQTKPDKPACPARRAASSP</sequence>
<feature type="region of interest" description="Disordered" evidence="1">
    <location>
        <begin position="74"/>
        <end position="110"/>
    </location>
</feature>
<feature type="region of interest" description="Disordered" evidence="1">
    <location>
        <begin position="659"/>
        <end position="694"/>
    </location>
</feature>
<feature type="region of interest" description="Disordered" evidence="1">
    <location>
        <begin position="342"/>
        <end position="443"/>
    </location>
</feature>
<evidence type="ECO:0000313" key="2">
    <source>
        <dbReference type="EMBL" id="OLP78124.1"/>
    </source>
</evidence>
<accession>A0A1Q9C5C1</accession>
<keyword evidence="3" id="KW-1185">Reference proteome</keyword>
<feature type="compositionally biased region" description="Low complexity" evidence="1">
    <location>
        <begin position="825"/>
        <end position="835"/>
    </location>
</feature>
<feature type="compositionally biased region" description="Polar residues" evidence="1">
    <location>
        <begin position="85"/>
        <end position="99"/>
    </location>
</feature>
<feature type="compositionally biased region" description="Low complexity" evidence="1">
    <location>
        <begin position="227"/>
        <end position="246"/>
    </location>
</feature>
<reference evidence="2 3" key="1">
    <citation type="submission" date="2016-02" db="EMBL/GenBank/DDBJ databases">
        <title>Genome analysis of coral dinoflagellate symbionts highlights evolutionary adaptations to a symbiotic lifestyle.</title>
        <authorList>
            <person name="Aranda M."/>
            <person name="Li Y."/>
            <person name="Liew Y.J."/>
            <person name="Baumgarten S."/>
            <person name="Simakov O."/>
            <person name="Wilson M."/>
            <person name="Piel J."/>
            <person name="Ashoor H."/>
            <person name="Bougouffa S."/>
            <person name="Bajic V.B."/>
            <person name="Ryu T."/>
            <person name="Ravasi T."/>
            <person name="Bayer T."/>
            <person name="Micklem G."/>
            <person name="Kim H."/>
            <person name="Bhak J."/>
            <person name="Lajeunesse T.C."/>
            <person name="Voolstra C.R."/>
        </authorList>
    </citation>
    <scope>NUCLEOTIDE SEQUENCE [LARGE SCALE GENOMIC DNA]</scope>
    <source>
        <strain evidence="2 3">CCMP2467</strain>
    </source>
</reference>
<feature type="region of interest" description="Disordered" evidence="1">
    <location>
        <begin position="709"/>
        <end position="731"/>
    </location>
</feature>
<comment type="caution">
    <text evidence="2">The sequence shown here is derived from an EMBL/GenBank/DDBJ whole genome shotgun (WGS) entry which is preliminary data.</text>
</comment>
<feature type="compositionally biased region" description="Basic and acidic residues" evidence="1">
    <location>
        <begin position="670"/>
        <end position="694"/>
    </location>
</feature>
<gene>
    <name evidence="2" type="ORF">AK812_SmicGene41743</name>
</gene>
<feature type="compositionally biased region" description="Low complexity" evidence="1">
    <location>
        <begin position="771"/>
        <end position="780"/>
    </location>
</feature>
<evidence type="ECO:0000313" key="3">
    <source>
        <dbReference type="Proteomes" id="UP000186817"/>
    </source>
</evidence>
<dbReference type="OrthoDB" id="442907at2759"/>
<proteinExistence type="predicted"/>